<keyword evidence="4" id="KW-0597">Phosphoprotein</keyword>
<dbReference type="InterPro" id="IPR003660">
    <property type="entry name" value="HAMP_dom"/>
</dbReference>
<name>A0ABW8LNY8_9ACTN</name>
<dbReference type="InterPro" id="IPR004358">
    <property type="entry name" value="Sig_transdc_His_kin-like_C"/>
</dbReference>
<dbReference type="CDD" id="cd00082">
    <property type="entry name" value="HisKA"/>
    <property type="match status" value="1"/>
</dbReference>
<dbReference type="Pfam" id="PF02518">
    <property type="entry name" value="HATPase_c"/>
    <property type="match status" value="1"/>
</dbReference>
<dbReference type="InterPro" id="IPR036890">
    <property type="entry name" value="HATPase_C_sf"/>
</dbReference>
<evidence type="ECO:0000256" key="9">
    <source>
        <dbReference type="ARBA" id="ARBA00023012"/>
    </source>
</evidence>
<keyword evidence="16" id="KW-1185">Reference proteome</keyword>
<dbReference type="InterPro" id="IPR036097">
    <property type="entry name" value="HisK_dim/P_sf"/>
</dbReference>
<evidence type="ECO:0000256" key="11">
    <source>
        <dbReference type="SAM" id="MobiDB-lite"/>
    </source>
</evidence>
<reference evidence="15 16" key="1">
    <citation type="submission" date="2024-11" db="EMBL/GenBank/DDBJ databases">
        <title>The Natural Products Discovery Center: Release of the First 8490 Sequenced Strains for Exploring Actinobacteria Biosynthetic Diversity.</title>
        <authorList>
            <person name="Kalkreuter E."/>
            <person name="Kautsar S.A."/>
            <person name="Yang D."/>
            <person name="Bader C.D."/>
            <person name="Teijaro C.N."/>
            <person name="Fluegel L."/>
            <person name="Davis C.M."/>
            <person name="Simpson J.R."/>
            <person name="Lauterbach L."/>
            <person name="Steele A.D."/>
            <person name="Gui C."/>
            <person name="Meng S."/>
            <person name="Li G."/>
            <person name="Viehrig K."/>
            <person name="Ye F."/>
            <person name="Su P."/>
            <person name="Kiefer A.F."/>
            <person name="Nichols A."/>
            <person name="Cepeda A.J."/>
            <person name="Yan W."/>
            <person name="Fan B."/>
            <person name="Jiang Y."/>
            <person name="Adhikari A."/>
            <person name="Zheng C.-J."/>
            <person name="Schuster L."/>
            <person name="Cowan T.M."/>
            <person name="Smanski M.J."/>
            <person name="Chevrette M.G."/>
            <person name="De Carvalho L.P.S."/>
            <person name="Shen B."/>
        </authorList>
    </citation>
    <scope>NUCLEOTIDE SEQUENCE [LARGE SCALE GENOMIC DNA]</scope>
    <source>
        <strain evidence="15 16">NPDC020863</strain>
    </source>
</reference>
<keyword evidence="6 12" id="KW-0812">Transmembrane</keyword>
<feature type="transmembrane region" description="Helical" evidence="12">
    <location>
        <begin position="40"/>
        <end position="65"/>
    </location>
</feature>
<evidence type="ECO:0000256" key="2">
    <source>
        <dbReference type="ARBA" id="ARBA00004236"/>
    </source>
</evidence>
<dbReference type="Pfam" id="PF00672">
    <property type="entry name" value="HAMP"/>
    <property type="match status" value="1"/>
</dbReference>
<dbReference type="PROSITE" id="PS50885">
    <property type="entry name" value="HAMP"/>
    <property type="match status" value="1"/>
</dbReference>
<dbReference type="PRINTS" id="PR00344">
    <property type="entry name" value="BCTRLSENSOR"/>
</dbReference>
<evidence type="ECO:0000256" key="6">
    <source>
        <dbReference type="ARBA" id="ARBA00022692"/>
    </source>
</evidence>
<comment type="caution">
    <text evidence="15">The sequence shown here is derived from an EMBL/GenBank/DDBJ whole genome shotgun (WGS) entry which is preliminary data.</text>
</comment>
<keyword evidence="9" id="KW-0902">Two-component regulatory system</keyword>
<dbReference type="PROSITE" id="PS50109">
    <property type="entry name" value="HIS_KIN"/>
    <property type="match status" value="1"/>
</dbReference>
<dbReference type="Gene3D" id="6.10.340.10">
    <property type="match status" value="1"/>
</dbReference>
<dbReference type="Proteomes" id="UP001620295">
    <property type="component" value="Unassembled WGS sequence"/>
</dbReference>
<evidence type="ECO:0000313" key="16">
    <source>
        <dbReference type="Proteomes" id="UP001620295"/>
    </source>
</evidence>
<evidence type="ECO:0000259" key="13">
    <source>
        <dbReference type="PROSITE" id="PS50109"/>
    </source>
</evidence>
<dbReference type="Pfam" id="PF00512">
    <property type="entry name" value="HisKA"/>
    <property type="match status" value="1"/>
</dbReference>
<dbReference type="PANTHER" id="PTHR45436:SF5">
    <property type="entry name" value="SENSOR HISTIDINE KINASE TRCS"/>
    <property type="match status" value="1"/>
</dbReference>
<evidence type="ECO:0000259" key="14">
    <source>
        <dbReference type="PROSITE" id="PS50885"/>
    </source>
</evidence>
<dbReference type="PANTHER" id="PTHR45436">
    <property type="entry name" value="SENSOR HISTIDINE KINASE YKOH"/>
    <property type="match status" value="1"/>
</dbReference>
<evidence type="ECO:0000256" key="8">
    <source>
        <dbReference type="ARBA" id="ARBA00022989"/>
    </source>
</evidence>
<keyword evidence="5" id="KW-0808">Transferase</keyword>
<evidence type="ECO:0000313" key="15">
    <source>
        <dbReference type="EMBL" id="MFK4266724.1"/>
    </source>
</evidence>
<dbReference type="Gene3D" id="1.10.287.130">
    <property type="match status" value="1"/>
</dbReference>
<dbReference type="Gene3D" id="3.30.565.10">
    <property type="entry name" value="Histidine kinase-like ATPase, C-terminal domain"/>
    <property type="match status" value="1"/>
</dbReference>
<dbReference type="SMART" id="SM00388">
    <property type="entry name" value="HisKA"/>
    <property type="match status" value="1"/>
</dbReference>
<sequence>MPDHAPAADHAPAPAALRRLTGRIVRAGLPRRTVRLRLTALYGGLFLVSGAALLAVTYGLVAGAVDRPPTVLKREVTVAAPSPSAPAGRAPGNDRASGNEGTRPAEAGDRAAMDTAMAALQKDVQRTVDHQKSAMLHTLLVQSGIALGLMSLTSVLLGWVVAGRVLRPLRTITSTAQDISATSLHRRLALAGPRDELRELGDTFDALLARLDGSFQAQRQFVANASHELRTPLARQRVLGQVALADPEPTVESLRTAHERILAAGQQQERLIEALLTLARGHAGLDERHPFDLARLAREAVAARATAADERQVTLNPSTGAAVSSGHRALAERLVANLLDNAIRYNMPGGQVDVTTGTQAGRAVLTVANTGPDVPADAVERILLPFQRLGPARTGSGARGASSQGFGLGLSIVSAIASAHDATLTAAPRPGGGLVVTVGFPTAATQPP</sequence>
<dbReference type="GO" id="GO:0016301">
    <property type="term" value="F:kinase activity"/>
    <property type="evidence" value="ECO:0007669"/>
    <property type="project" value="UniProtKB-KW"/>
</dbReference>
<dbReference type="EMBL" id="JBJDQH010000005">
    <property type="protein sequence ID" value="MFK4266724.1"/>
    <property type="molecule type" value="Genomic_DNA"/>
</dbReference>
<feature type="transmembrane region" description="Helical" evidence="12">
    <location>
        <begin position="139"/>
        <end position="162"/>
    </location>
</feature>
<feature type="region of interest" description="Disordered" evidence="11">
    <location>
        <begin position="78"/>
        <end position="106"/>
    </location>
</feature>
<keyword evidence="8 12" id="KW-1133">Transmembrane helix</keyword>
<evidence type="ECO:0000256" key="12">
    <source>
        <dbReference type="SAM" id="Phobius"/>
    </source>
</evidence>
<evidence type="ECO:0000256" key="7">
    <source>
        <dbReference type="ARBA" id="ARBA00022777"/>
    </source>
</evidence>
<dbReference type="EC" id="2.7.13.3" evidence="3"/>
<keyword evidence="7 15" id="KW-0418">Kinase</keyword>
<comment type="catalytic activity">
    <reaction evidence="1">
        <text>ATP + protein L-histidine = ADP + protein N-phospho-L-histidine.</text>
        <dbReference type="EC" id="2.7.13.3"/>
    </reaction>
</comment>
<dbReference type="CDD" id="cd06225">
    <property type="entry name" value="HAMP"/>
    <property type="match status" value="1"/>
</dbReference>
<evidence type="ECO:0000256" key="3">
    <source>
        <dbReference type="ARBA" id="ARBA00012438"/>
    </source>
</evidence>
<dbReference type="SMART" id="SM00304">
    <property type="entry name" value="HAMP"/>
    <property type="match status" value="1"/>
</dbReference>
<evidence type="ECO:0000256" key="4">
    <source>
        <dbReference type="ARBA" id="ARBA00022553"/>
    </source>
</evidence>
<dbReference type="InterPro" id="IPR003594">
    <property type="entry name" value="HATPase_dom"/>
</dbReference>
<proteinExistence type="predicted"/>
<organism evidence="15 16">
    <name type="scientific">Streptomyces milbemycinicus</name>
    <dbReference type="NCBI Taxonomy" id="476552"/>
    <lineage>
        <taxon>Bacteria</taxon>
        <taxon>Bacillati</taxon>
        <taxon>Actinomycetota</taxon>
        <taxon>Actinomycetes</taxon>
        <taxon>Kitasatosporales</taxon>
        <taxon>Streptomycetaceae</taxon>
        <taxon>Streptomyces</taxon>
    </lineage>
</organism>
<dbReference type="RefSeq" id="WP_404746575.1">
    <property type="nucleotide sequence ID" value="NZ_JBJDQH010000005.1"/>
</dbReference>
<feature type="domain" description="Histidine kinase" evidence="13">
    <location>
        <begin position="224"/>
        <end position="444"/>
    </location>
</feature>
<keyword evidence="10 12" id="KW-0472">Membrane</keyword>
<dbReference type="InterPro" id="IPR050428">
    <property type="entry name" value="TCS_sensor_his_kinase"/>
</dbReference>
<dbReference type="InterPro" id="IPR005467">
    <property type="entry name" value="His_kinase_dom"/>
</dbReference>
<feature type="compositionally biased region" description="Low complexity" evidence="11">
    <location>
        <begin position="79"/>
        <end position="91"/>
    </location>
</feature>
<dbReference type="SMART" id="SM00387">
    <property type="entry name" value="HATPase_c"/>
    <property type="match status" value="1"/>
</dbReference>
<dbReference type="InterPro" id="IPR003661">
    <property type="entry name" value="HisK_dim/P_dom"/>
</dbReference>
<evidence type="ECO:0000256" key="10">
    <source>
        <dbReference type="ARBA" id="ARBA00023136"/>
    </source>
</evidence>
<comment type="subcellular location">
    <subcellularLocation>
        <location evidence="2">Cell membrane</location>
    </subcellularLocation>
</comment>
<protein>
    <recommendedName>
        <fullName evidence="3">histidine kinase</fullName>
        <ecNumber evidence="3">2.7.13.3</ecNumber>
    </recommendedName>
</protein>
<accession>A0ABW8LNY8</accession>
<dbReference type="SUPFAM" id="SSF47384">
    <property type="entry name" value="Homodimeric domain of signal transducing histidine kinase"/>
    <property type="match status" value="1"/>
</dbReference>
<dbReference type="SUPFAM" id="SSF55874">
    <property type="entry name" value="ATPase domain of HSP90 chaperone/DNA topoisomerase II/histidine kinase"/>
    <property type="match status" value="1"/>
</dbReference>
<evidence type="ECO:0000256" key="5">
    <source>
        <dbReference type="ARBA" id="ARBA00022679"/>
    </source>
</evidence>
<evidence type="ECO:0000256" key="1">
    <source>
        <dbReference type="ARBA" id="ARBA00000085"/>
    </source>
</evidence>
<feature type="domain" description="HAMP" evidence="14">
    <location>
        <begin position="163"/>
        <end position="216"/>
    </location>
</feature>
<gene>
    <name evidence="15" type="ORF">ACI2L5_17540</name>
</gene>
<dbReference type="SUPFAM" id="SSF158472">
    <property type="entry name" value="HAMP domain-like"/>
    <property type="match status" value="1"/>
</dbReference>